<dbReference type="AlphaFoldDB" id="A0A2P8H4B2"/>
<dbReference type="Pfam" id="PF13646">
    <property type="entry name" value="HEAT_2"/>
    <property type="match status" value="1"/>
</dbReference>
<protein>
    <recommendedName>
        <fullName evidence="4">HEAT repeat protein</fullName>
    </recommendedName>
</protein>
<dbReference type="RefSeq" id="WP_106532557.1">
    <property type="nucleotide sequence ID" value="NZ_PYAT01000003.1"/>
</dbReference>
<evidence type="ECO:0000313" key="2">
    <source>
        <dbReference type="EMBL" id="PSL41048.1"/>
    </source>
</evidence>
<sequence>MEKSLIKEWIESNEIEKASEAIENLSLEETLDIADFLHSQLRETNNNFLRNVIALALADCRYQQAAKSLIELIQHKNTKNSRGTLLYALGYLDYEESIEELLPLLADRSYEVSRETYNLLEPYLNNLDEMSKKRTIENIEKLIDEFEEEIEFREHIITLIRE</sequence>
<organism evidence="2 3">
    <name type="scientific">Planomicrobium soli</name>
    <dbReference type="NCBI Taxonomy" id="1176648"/>
    <lineage>
        <taxon>Bacteria</taxon>
        <taxon>Bacillati</taxon>
        <taxon>Bacillota</taxon>
        <taxon>Bacilli</taxon>
        <taxon>Bacillales</taxon>
        <taxon>Caryophanaceae</taxon>
        <taxon>Planomicrobium</taxon>
    </lineage>
</organism>
<accession>A0A2P8H4B2</accession>
<dbReference type="Gene3D" id="1.25.10.10">
    <property type="entry name" value="Leucine-rich Repeat Variant"/>
    <property type="match status" value="1"/>
</dbReference>
<feature type="coiled-coil region" evidence="1">
    <location>
        <begin position="129"/>
        <end position="156"/>
    </location>
</feature>
<dbReference type="OrthoDB" id="512760at2"/>
<proteinExistence type="predicted"/>
<dbReference type="InterPro" id="IPR016024">
    <property type="entry name" value="ARM-type_fold"/>
</dbReference>
<gene>
    <name evidence="2" type="ORF">B0H99_103182</name>
</gene>
<dbReference type="Proteomes" id="UP000242682">
    <property type="component" value="Unassembled WGS sequence"/>
</dbReference>
<reference evidence="2 3" key="1">
    <citation type="submission" date="2018-03" db="EMBL/GenBank/DDBJ databases">
        <title>Genomic Encyclopedia of Type Strains, Phase III (KMG-III): the genomes of soil and plant-associated and newly described type strains.</title>
        <authorList>
            <person name="Whitman W."/>
        </authorList>
    </citation>
    <scope>NUCLEOTIDE SEQUENCE [LARGE SCALE GENOMIC DNA]</scope>
    <source>
        <strain evidence="2 3">CGMCC 1.12259</strain>
    </source>
</reference>
<dbReference type="EMBL" id="PYAT01000003">
    <property type="protein sequence ID" value="PSL41048.1"/>
    <property type="molecule type" value="Genomic_DNA"/>
</dbReference>
<keyword evidence="3" id="KW-1185">Reference proteome</keyword>
<dbReference type="InterPro" id="IPR011989">
    <property type="entry name" value="ARM-like"/>
</dbReference>
<keyword evidence="1" id="KW-0175">Coiled coil</keyword>
<evidence type="ECO:0000313" key="3">
    <source>
        <dbReference type="Proteomes" id="UP000242682"/>
    </source>
</evidence>
<comment type="caution">
    <text evidence="2">The sequence shown here is derived from an EMBL/GenBank/DDBJ whole genome shotgun (WGS) entry which is preliminary data.</text>
</comment>
<evidence type="ECO:0000256" key="1">
    <source>
        <dbReference type="SAM" id="Coils"/>
    </source>
</evidence>
<evidence type="ECO:0008006" key="4">
    <source>
        <dbReference type="Google" id="ProtNLM"/>
    </source>
</evidence>
<name>A0A2P8H4B2_9BACL</name>
<dbReference type="SUPFAM" id="SSF48371">
    <property type="entry name" value="ARM repeat"/>
    <property type="match status" value="1"/>
</dbReference>